<protein>
    <submittedName>
        <fullName evidence="1">Uncharacterized protein</fullName>
    </submittedName>
</protein>
<proteinExistence type="predicted"/>
<reference evidence="1 2" key="1">
    <citation type="journal article" date="2021" name="PeerJ">
        <title>Analysis of 44 Vibrio anguillarum genomes reveals high genetic diversity.</title>
        <authorList>
            <person name="Hansen M.J."/>
            <person name="Dalsgaard I."/>
        </authorList>
    </citation>
    <scope>NUCLEOTIDE SEQUENCE [LARGE SCALE GENOMIC DNA]</scope>
    <source>
        <strain evidence="1 2">040915-1/1B</strain>
    </source>
</reference>
<organism evidence="1 2">
    <name type="scientific">Vibrio anguillarum</name>
    <name type="common">Listonella anguillarum</name>
    <dbReference type="NCBI Taxonomy" id="55601"/>
    <lineage>
        <taxon>Bacteria</taxon>
        <taxon>Pseudomonadati</taxon>
        <taxon>Pseudomonadota</taxon>
        <taxon>Gammaproteobacteria</taxon>
        <taxon>Vibrionales</taxon>
        <taxon>Vibrionaceae</taxon>
        <taxon>Vibrio</taxon>
    </lineage>
</organism>
<dbReference type="Proteomes" id="UP000726136">
    <property type="component" value="Unassembled WGS sequence"/>
</dbReference>
<feature type="non-terminal residue" evidence="1">
    <location>
        <position position="1"/>
    </location>
</feature>
<feature type="non-terminal residue" evidence="1">
    <location>
        <position position="135"/>
    </location>
</feature>
<accession>A0ABR9ZB15</accession>
<gene>
    <name evidence="1" type="ORF">EAY46_21850</name>
</gene>
<keyword evidence="2" id="KW-1185">Reference proteome</keyword>
<comment type="caution">
    <text evidence="1">The sequence shown here is derived from an EMBL/GenBank/DDBJ whole genome shotgun (WGS) entry which is preliminary data.</text>
</comment>
<evidence type="ECO:0000313" key="1">
    <source>
        <dbReference type="EMBL" id="MBF4375644.1"/>
    </source>
</evidence>
<dbReference type="RefSeq" id="WP_194664373.1">
    <property type="nucleotide sequence ID" value="NZ_RDPI01000254.1"/>
</dbReference>
<evidence type="ECO:0000313" key="2">
    <source>
        <dbReference type="Proteomes" id="UP000726136"/>
    </source>
</evidence>
<dbReference type="EMBL" id="RDPI01000254">
    <property type="protein sequence ID" value="MBF4375644.1"/>
    <property type="molecule type" value="Genomic_DNA"/>
</dbReference>
<name>A0ABR9ZB15_VIBAN</name>
<sequence length="135" mass="14531">LLFVDKGEAREVCKIAIEIANDVDVDAMHNVALFPGLSKSAKNHFSLTDSQQIASQMAAIITEYGTLLDGYDHFPWHDAISAVAILDMPKAVSLIGYWEDCDLVQASETLPALISTGVTEGTISSAQTVSLLNFC</sequence>